<protein>
    <submittedName>
        <fullName evidence="1">Uncharacterized protein</fullName>
    </submittedName>
</protein>
<accession>A0AAV0PZ82</accession>
<dbReference type="AlphaFoldDB" id="A0AAV0PZ82"/>
<keyword evidence="2" id="KW-1185">Reference proteome</keyword>
<sequence length="53" mass="6077">MSLLSLAHLNQHNGDSTVRVRPLRVWRTMTPDGITIEQFHMLFLDNQGTEIEG</sequence>
<dbReference type="EMBL" id="CAMGYJ010000009">
    <property type="protein sequence ID" value="CAI0476335.1"/>
    <property type="molecule type" value="Genomic_DNA"/>
</dbReference>
<organism evidence="1 2">
    <name type="scientific">Linum tenue</name>
    <dbReference type="NCBI Taxonomy" id="586396"/>
    <lineage>
        <taxon>Eukaryota</taxon>
        <taxon>Viridiplantae</taxon>
        <taxon>Streptophyta</taxon>
        <taxon>Embryophyta</taxon>
        <taxon>Tracheophyta</taxon>
        <taxon>Spermatophyta</taxon>
        <taxon>Magnoliopsida</taxon>
        <taxon>eudicotyledons</taxon>
        <taxon>Gunneridae</taxon>
        <taxon>Pentapetalae</taxon>
        <taxon>rosids</taxon>
        <taxon>fabids</taxon>
        <taxon>Malpighiales</taxon>
        <taxon>Linaceae</taxon>
        <taxon>Linum</taxon>
    </lineage>
</organism>
<gene>
    <name evidence="1" type="ORF">LITE_LOCUS40739</name>
</gene>
<dbReference type="Proteomes" id="UP001154282">
    <property type="component" value="Unassembled WGS sequence"/>
</dbReference>
<comment type="caution">
    <text evidence="1">The sequence shown here is derived from an EMBL/GenBank/DDBJ whole genome shotgun (WGS) entry which is preliminary data.</text>
</comment>
<reference evidence="1" key="1">
    <citation type="submission" date="2022-08" db="EMBL/GenBank/DDBJ databases">
        <authorList>
            <person name="Gutierrez-Valencia J."/>
        </authorList>
    </citation>
    <scope>NUCLEOTIDE SEQUENCE</scope>
</reference>
<evidence type="ECO:0000313" key="1">
    <source>
        <dbReference type="EMBL" id="CAI0476335.1"/>
    </source>
</evidence>
<name>A0AAV0PZ82_9ROSI</name>
<proteinExistence type="predicted"/>
<evidence type="ECO:0000313" key="2">
    <source>
        <dbReference type="Proteomes" id="UP001154282"/>
    </source>
</evidence>